<comment type="caution">
    <text evidence="1">The sequence shown here is derived from an EMBL/GenBank/DDBJ whole genome shotgun (WGS) entry which is preliminary data.</text>
</comment>
<feature type="non-terminal residue" evidence="1">
    <location>
        <position position="102"/>
    </location>
</feature>
<evidence type="ECO:0000313" key="1">
    <source>
        <dbReference type="EMBL" id="GAI00072.1"/>
    </source>
</evidence>
<dbReference type="EMBL" id="BARU01047535">
    <property type="protein sequence ID" value="GAI00072.1"/>
    <property type="molecule type" value="Genomic_DNA"/>
</dbReference>
<gene>
    <name evidence="1" type="ORF">S03H2_71177</name>
</gene>
<reference evidence="1" key="1">
    <citation type="journal article" date="2014" name="Front. Microbiol.">
        <title>High frequency of phylogenetically diverse reductive dehalogenase-homologous genes in deep subseafloor sedimentary metagenomes.</title>
        <authorList>
            <person name="Kawai M."/>
            <person name="Futagami T."/>
            <person name="Toyoda A."/>
            <person name="Takaki Y."/>
            <person name="Nishi S."/>
            <person name="Hori S."/>
            <person name="Arai W."/>
            <person name="Tsubouchi T."/>
            <person name="Morono Y."/>
            <person name="Uchiyama I."/>
            <person name="Ito T."/>
            <person name="Fujiyama A."/>
            <person name="Inagaki F."/>
            <person name="Takami H."/>
        </authorList>
    </citation>
    <scope>NUCLEOTIDE SEQUENCE</scope>
    <source>
        <strain evidence="1">Expedition CK06-06</strain>
    </source>
</reference>
<feature type="non-terminal residue" evidence="1">
    <location>
        <position position="1"/>
    </location>
</feature>
<dbReference type="AlphaFoldDB" id="X1JZA4"/>
<proteinExistence type="predicted"/>
<name>X1JZA4_9ZZZZ</name>
<organism evidence="1">
    <name type="scientific">marine sediment metagenome</name>
    <dbReference type="NCBI Taxonomy" id="412755"/>
    <lineage>
        <taxon>unclassified sequences</taxon>
        <taxon>metagenomes</taxon>
        <taxon>ecological metagenomes</taxon>
    </lineage>
</organism>
<accession>X1JZA4</accession>
<sequence length="102" mass="12087">PLEGKLIGEYVKKMKDEINSITWEKIDFCEGHDPSSLHGIEEIYNHVRTLNPNLPDYHRANGSEQIKPNSIDEIKVSKPMKYDRSKDNFVDRRKRIIHYFMQ</sequence>
<protein>
    <submittedName>
        <fullName evidence="1">Uncharacterized protein</fullName>
    </submittedName>
</protein>